<gene>
    <name evidence="2" type="ORF">M0M44_11485</name>
</gene>
<name>A0ABY4LXX7_9FLAO</name>
<evidence type="ECO:0000313" key="2">
    <source>
        <dbReference type="EMBL" id="UPZ17944.1"/>
    </source>
</evidence>
<keyword evidence="1" id="KW-0732">Signal</keyword>
<keyword evidence="3" id="KW-1185">Reference proteome</keyword>
<dbReference type="RefSeq" id="WP_248729882.1">
    <property type="nucleotide sequence ID" value="NZ_CP096829.1"/>
</dbReference>
<protein>
    <submittedName>
        <fullName evidence="2">Uncharacterized protein</fullName>
    </submittedName>
</protein>
<feature type="signal peptide" evidence="1">
    <location>
        <begin position="1"/>
        <end position="23"/>
    </location>
</feature>
<sequence length="164" mass="18602">MKNIPIKHLFTFLFVLSVAYSFAQTVKPAPKKIILRDTLKDPLNKTAFHKNIMQDLNFMVLGDNNTKQGFAYEYDEKKTELSLSGARLRNRYIIATVDRSFSVDDGVFIFANRDGSKKGSINLNLFASAPFGNGKFYPAAKDDKVREKAHRARYLNYIAQKGIA</sequence>
<evidence type="ECO:0000256" key="1">
    <source>
        <dbReference type="SAM" id="SignalP"/>
    </source>
</evidence>
<evidence type="ECO:0000313" key="3">
    <source>
        <dbReference type="Proteomes" id="UP000829998"/>
    </source>
</evidence>
<proteinExistence type="predicted"/>
<organism evidence="2 3">
    <name type="scientific">Flavobacterium humidisoli</name>
    <dbReference type="NCBI Taxonomy" id="2937442"/>
    <lineage>
        <taxon>Bacteria</taxon>
        <taxon>Pseudomonadati</taxon>
        <taxon>Bacteroidota</taxon>
        <taxon>Flavobacteriia</taxon>
        <taxon>Flavobacteriales</taxon>
        <taxon>Flavobacteriaceae</taxon>
        <taxon>Flavobacterium</taxon>
    </lineage>
</organism>
<accession>A0ABY4LXX7</accession>
<reference evidence="2 3" key="1">
    <citation type="submission" date="2022-04" db="EMBL/GenBank/DDBJ databases">
        <authorList>
            <person name="Ra J.-S."/>
            <person name="Kim S.-B."/>
        </authorList>
    </citation>
    <scope>NUCLEOTIDE SEQUENCE [LARGE SCALE GENOMIC DNA]</scope>
    <source>
        <strain evidence="2 3">MMS21-Er5</strain>
    </source>
</reference>
<dbReference type="EMBL" id="CP096829">
    <property type="protein sequence ID" value="UPZ17944.1"/>
    <property type="molecule type" value="Genomic_DNA"/>
</dbReference>
<dbReference type="Proteomes" id="UP000829998">
    <property type="component" value="Chromosome"/>
</dbReference>
<feature type="chain" id="PRO_5046525411" evidence="1">
    <location>
        <begin position="24"/>
        <end position="164"/>
    </location>
</feature>